<dbReference type="SUPFAM" id="SSF52777">
    <property type="entry name" value="CoA-dependent acyltransferases"/>
    <property type="match status" value="2"/>
</dbReference>
<reference evidence="8" key="1">
    <citation type="journal article" date="2019" name="Int. J. Syst. Evol. Microbiol.">
        <title>The Global Catalogue of Microorganisms (GCM) 10K type strain sequencing project: providing services to taxonomists for standard genome sequencing and annotation.</title>
        <authorList>
            <consortium name="The Broad Institute Genomics Platform"/>
            <consortium name="The Broad Institute Genome Sequencing Center for Infectious Disease"/>
            <person name="Wu L."/>
            <person name="Ma J."/>
        </authorList>
    </citation>
    <scope>NUCLEOTIDE SEQUENCE [LARGE SCALE GENOMIC DNA]</scope>
    <source>
        <strain evidence="8">JCM 17388</strain>
    </source>
</reference>
<comment type="similarity">
    <text evidence="4">In the C-terminal section; belongs to the NRP synthetase family.</text>
</comment>
<dbReference type="InterPro" id="IPR001227">
    <property type="entry name" value="Ac_transferase_dom_sf"/>
</dbReference>
<dbReference type="InterPro" id="IPR045851">
    <property type="entry name" value="AMP-bd_C_sf"/>
</dbReference>
<dbReference type="InterPro" id="IPR016035">
    <property type="entry name" value="Acyl_Trfase/lysoPLipase"/>
</dbReference>
<evidence type="ECO:0000313" key="7">
    <source>
        <dbReference type="EMBL" id="GAA4184606.1"/>
    </source>
</evidence>
<dbReference type="PANTHER" id="PTHR45527">
    <property type="entry name" value="NONRIBOSOMAL PEPTIDE SYNTHETASE"/>
    <property type="match status" value="1"/>
</dbReference>
<comment type="cofactor">
    <cofactor evidence="1">
        <name>pantetheine 4'-phosphate</name>
        <dbReference type="ChEBI" id="CHEBI:47942"/>
    </cofactor>
</comment>
<dbReference type="InterPro" id="IPR020845">
    <property type="entry name" value="AMP-binding_CS"/>
</dbReference>
<dbReference type="Gene3D" id="3.40.366.10">
    <property type="entry name" value="Malonyl-Coenzyme A Acyl Carrier Protein, domain 2"/>
    <property type="match status" value="1"/>
</dbReference>
<protein>
    <recommendedName>
        <fullName evidence="6">Carrier domain-containing protein</fullName>
    </recommendedName>
</protein>
<name>A0ABP8AIQ6_9ACTN</name>
<dbReference type="InterPro" id="IPR036736">
    <property type="entry name" value="ACP-like_sf"/>
</dbReference>
<feature type="compositionally biased region" description="Basic and acidic residues" evidence="5">
    <location>
        <begin position="435"/>
        <end position="444"/>
    </location>
</feature>
<evidence type="ECO:0000256" key="4">
    <source>
        <dbReference type="ARBA" id="ARBA00029443"/>
    </source>
</evidence>
<dbReference type="PROSITE" id="PS00455">
    <property type="entry name" value="AMP_BINDING"/>
    <property type="match status" value="1"/>
</dbReference>
<dbReference type="SMART" id="SM00823">
    <property type="entry name" value="PKS_PP"/>
    <property type="match status" value="1"/>
</dbReference>
<dbReference type="Gene3D" id="3.40.50.980">
    <property type="match status" value="2"/>
</dbReference>
<keyword evidence="2" id="KW-0596">Phosphopantetheine</keyword>
<dbReference type="InterPro" id="IPR025110">
    <property type="entry name" value="AMP-bd_C"/>
</dbReference>
<keyword evidence="3" id="KW-0597">Phosphoprotein</keyword>
<organism evidence="7 8">
    <name type="scientific">Streptosporangium oxazolinicum</name>
    <dbReference type="NCBI Taxonomy" id="909287"/>
    <lineage>
        <taxon>Bacteria</taxon>
        <taxon>Bacillati</taxon>
        <taxon>Actinomycetota</taxon>
        <taxon>Actinomycetes</taxon>
        <taxon>Streptosporangiales</taxon>
        <taxon>Streptosporangiaceae</taxon>
        <taxon>Streptosporangium</taxon>
    </lineage>
</organism>
<dbReference type="Gene3D" id="1.10.1200.10">
    <property type="entry name" value="ACP-like"/>
    <property type="match status" value="1"/>
</dbReference>
<dbReference type="InterPro" id="IPR001242">
    <property type="entry name" value="Condensation_dom"/>
</dbReference>
<dbReference type="InterPro" id="IPR010071">
    <property type="entry name" value="AA_adenyl_dom"/>
</dbReference>
<dbReference type="Gene3D" id="3.30.300.30">
    <property type="match status" value="1"/>
</dbReference>
<evidence type="ECO:0000259" key="6">
    <source>
        <dbReference type="PROSITE" id="PS50075"/>
    </source>
</evidence>
<feature type="region of interest" description="Disordered" evidence="5">
    <location>
        <begin position="528"/>
        <end position="570"/>
    </location>
</feature>
<dbReference type="InterPro" id="IPR020806">
    <property type="entry name" value="PKS_PP-bd"/>
</dbReference>
<dbReference type="CDD" id="cd05930">
    <property type="entry name" value="A_NRPS"/>
    <property type="match status" value="1"/>
</dbReference>
<dbReference type="SUPFAM" id="SSF52151">
    <property type="entry name" value="FabD/lysophospholipase-like"/>
    <property type="match status" value="1"/>
</dbReference>
<dbReference type="EMBL" id="BAABAQ010000002">
    <property type="protein sequence ID" value="GAA4184606.1"/>
    <property type="molecule type" value="Genomic_DNA"/>
</dbReference>
<dbReference type="Gene3D" id="3.30.559.10">
    <property type="entry name" value="Chloramphenicol acetyltransferase-like domain"/>
    <property type="match status" value="1"/>
</dbReference>
<dbReference type="Pfam" id="PF13193">
    <property type="entry name" value="AMP-binding_C"/>
    <property type="match status" value="1"/>
</dbReference>
<dbReference type="PROSITE" id="PS50075">
    <property type="entry name" value="CARRIER"/>
    <property type="match status" value="1"/>
</dbReference>
<dbReference type="Proteomes" id="UP001501251">
    <property type="component" value="Unassembled WGS sequence"/>
</dbReference>
<feature type="domain" description="Carrier" evidence="6">
    <location>
        <begin position="1546"/>
        <end position="1621"/>
    </location>
</feature>
<dbReference type="Gene3D" id="2.30.38.10">
    <property type="entry name" value="Luciferase, Domain 3"/>
    <property type="match status" value="1"/>
</dbReference>
<dbReference type="InterPro" id="IPR000873">
    <property type="entry name" value="AMP-dep_synth/lig_dom"/>
</dbReference>
<evidence type="ECO:0000313" key="8">
    <source>
        <dbReference type="Proteomes" id="UP001501251"/>
    </source>
</evidence>
<evidence type="ECO:0000256" key="2">
    <source>
        <dbReference type="ARBA" id="ARBA00022450"/>
    </source>
</evidence>
<evidence type="ECO:0000256" key="3">
    <source>
        <dbReference type="ARBA" id="ARBA00022553"/>
    </source>
</evidence>
<dbReference type="NCBIfam" id="TIGR01733">
    <property type="entry name" value="AA-adenyl-dom"/>
    <property type="match status" value="1"/>
</dbReference>
<sequence length="1626" mass="171952">MTNTASIAVIGMGPRAPLPPPGVVLTETDEGALENAGYDPARSPGVFAVYEPAEAACLALAVGDCDLVVTVSGSSLDALAERGTTIVLKRLDDALLDGDLVSAVIELVIESPPGAPPARIVSTRTVSARTVPTRSGRGGWRGGGSAARLREPLRVKKGFPPVHLPGDSRPRVVAWSGRTPAEADAVRRSLAGFFATLGTDRFADAVAVLQLGRTQRPVRGAVVAATPAEASAALATAVAVTPAASPGEPASGHGPLSGGAAGTGVRFVFPAGGAGRLGASLYGAERLFSEAMDVCLEGFERHGVDLYDAWLAGERDDDPVTFAVTYSLATTLTGWGVTPVACTGEGVGELTAAAFSGTLELDEAIARVAASVAVPEQVPERAPERVPEPVADDAMAVPEPIPDSLVVPDPVSDDLVVSELVPGDLAVPEPVPGHETFHEPETPREAAPGQASSPQAGTGPGSIDAGDTLSLLIGTAGASADEGTIACGDDRRGLLAALARLWTLGCPVDWSALDPDHPLQRLPVPGGHRHAPASIVPVPDFPPSSSASREVKRESTPAVPEGLPEPAEPLRGPGAVPYSFWVLEQLAGSSGVSNLAVAFRTREPLRRFPLQIAVNRLLKRHPALRLRFPVVDGAPVRHLTAPQDAQIKLANGETTEETLIADLQRFLDEPFDLGRDLLFRAGHFALPDGGGSVVCLVAHHIVIDATSMQFLVEELGGFYDAQTSQEPLPAALSGVAPMLEPGEASRESLDYWLDRLRDVDPAAMVFPGSRPSPARPTFAGHTCSWEVDADTRRALDTLRTGLRTTDNIVLAAAFMLTLRAHGAGPELVAAMPVTTRTAAMRGHVGYGVSTLPMRVRADPDEGFAALVRRVEDVFFEGVEHADASVEAVLVERGHGTGDWRVPLFRHMFNYRPWTDDQVSILGSVPEYVEDLFDRSRLDLQCIAVQEPGRLTLRVWHSTEVHDEAEIAAFVARMTALLRRAAEDAHRPQRELDSLSAADRRLLDRLNDTARTWEGPATLLERIVTRTGGVQEGALETRTGTAVRDGDGEATREIRAVTAVRDGDREITYGELLAWAAVVRDTLVARGVGPGDIVALGLGRSAEMVAAVLGVWAAGAAYLPLDPRQPELRLAYQVEDCGARLVIADSEAPWAGEVPVLSMPQVPGADAAGGDGASAHRLDPAEVAATVTGESIAYVIYTSGSTGRPKGVAVTHGNLANLVLDFADRLGTGPADAVLWSTTTSFDISALELMLPLTVGGTLVVASDDDQLQPRRFLELIAARDVRVVQATPTAWRLVAPEARDELAGRVVLCGGEPMPAALATDLLGLGCRLFNVYGPTETTIWSTAAEILGPPADPVPIGVPLANTRIFVRDADGREAPPGVPGELCVAGDGVGAGYVNRPELTAERFGEHPHYGRFYRTGDMARLRYDAALELLGRDDRQIKLRGHRIELGEIEAVLHHHDAVKVAAVIVHDDRLVAFVQPTDLPDGETGAALREELWRYAGTRLPDYAVPSGIVLADEFPTTANGKIDYRGLTVPEDESPPASRAPASSELAEGVLRLWREALRRPGLGEHDNFFLNGGHSVLAVRLIAPLEELAGRAINVRAVFDHPTPAELAAFIQEIQEGAGS</sequence>
<feature type="region of interest" description="Disordered" evidence="5">
    <location>
        <begin position="424"/>
        <end position="466"/>
    </location>
</feature>
<dbReference type="Gene3D" id="3.30.559.30">
    <property type="entry name" value="Nonribosomal peptide synthetase, condensation domain"/>
    <property type="match status" value="1"/>
</dbReference>
<gene>
    <name evidence="7" type="ORF">GCM10022252_13780</name>
</gene>
<dbReference type="Pfam" id="PF00501">
    <property type="entry name" value="AMP-binding"/>
    <property type="match status" value="1"/>
</dbReference>
<dbReference type="RefSeq" id="WP_344916112.1">
    <property type="nucleotide sequence ID" value="NZ_BAABAQ010000002.1"/>
</dbReference>
<dbReference type="InterPro" id="IPR023213">
    <property type="entry name" value="CAT-like_dom_sf"/>
</dbReference>
<accession>A0ABP8AIQ6</accession>
<dbReference type="SUPFAM" id="SSF47336">
    <property type="entry name" value="ACP-like"/>
    <property type="match status" value="1"/>
</dbReference>
<dbReference type="SUPFAM" id="SSF56801">
    <property type="entry name" value="Acetyl-CoA synthetase-like"/>
    <property type="match status" value="1"/>
</dbReference>
<comment type="caution">
    <text evidence="7">The sequence shown here is derived from an EMBL/GenBank/DDBJ whole genome shotgun (WGS) entry which is preliminary data.</text>
</comment>
<proteinExistence type="inferred from homology"/>
<dbReference type="Gene3D" id="3.30.70.3290">
    <property type="match status" value="1"/>
</dbReference>
<keyword evidence="8" id="KW-1185">Reference proteome</keyword>
<dbReference type="Pfam" id="PF00668">
    <property type="entry name" value="Condensation"/>
    <property type="match status" value="1"/>
</dbReference>
<dbReference type="InterPro" id="IPR009081">
    <property type="entry name" value="PP-bd_ACP"/>
</dbReference>
<evidence type="ECO:0000256" key="1">
    <source>
        <dbReference type="ARBA" id="ARBA00001957"/>
    </source>
</evidence>
<dbReference type="PANTHER" id="PTHR45527:SF1">
    <property type="entry name" value="FATTY ACID SYNTHASE"/>
    <property type="match status" value="1"/>
</dbReference>
<dbReference type="Pfam" id="PF00550">
    <property type="entry name" value="PP-binding"/>
    <property type="match status" value="1"/>
</dbReference>
<evidence type="ECO:0000256" key="5">
    <source>
        <dbReference type="SAM" id="MobiDB-lite"/>
    </source>
</evidence>